<keyword evidence="2" id="KW-1185">Reference proteome</keyword>
<proteinExistence type="predicted"/>
<dbReference type="EMBL" id="JAGIZQ010000001">
    <property type="protein sequence ID" value="KAH6649273.1"/>
    <property type="molecule type" value="Genomic_DNA"/>
</dbReference>
<evidence type="ECO:0000313" key="1">
    <source>
        <dbReference type="EMBL" id="KAH6649273.1"/>
    </source>
</evidence>
<gene>
    <name evidence="1" type="ORF">F5144DRAFT_552512</name>
</gene>
<reference evidence="1 2" key="1">
    <citation type="journal article" date="2021" name="Nat. Commun.">
        <title>Genetic determinants of endophytism in the Arabidopsis root mycobiome.</title>
        <authorList>
            <person name="Mesny F."/>
            <person name="Miyauchi S."/>
            <person name="Thiergart T."/>
            <person name="Pickel B."/>
            <person name="Atanasova L."/>
            <person name="Karlsson M."/>
            <person name="Huettel B."/>
            <person name="Barry K.W."/>
            <person name="Haridas S."/>
            <person name="Chen C."/>
            <person name="Bauer D."/>
            <person name="Andreopoulos W."/>
            <person name="Pangilinan J."/>
            <person name="LaButti K."/>
            <person name="Riley R."/>
            <person name="Lipzen A."/>
            <person name="Clum A."/>
            <person name="Drula E."/>
            <person name="Henrissat B."/>
            <person name="Kohler A."/>
            <person name="Grigoriev I.V."/>
            <person name="Martin F.M."/>
            <person name="Hacquard S."/>
        </authorList>
    </citation>
    <scope>NUCLEOTIDE SEQUENCE [LARGE SCALE GENOMIC DNA]</scope>
    <source>
        <strain evidence="1 2">MPI-SDFR-AT-0079</strain>
    </source>
</reference>
<dbReference type="Proteomes" id="UP000724584">
    <property type="component" value="Unassembled WGS sequence"/>
</dbReference>
<accession>A0ACB7PMR6</accession>
<sequence>MNSTPNGRLRVTLEIQHNLEPERHAQEYFQSRRKTWCEPHFREIPPDFPARYQIGEALPDHLVDDGRLMLFFDEQIGSRRPTRQTTQGRDITAEGRRGKLEKVR</sequence>
<evidence type="ECO:0000313" key="2">
    <source>
        <dbReference type="Proteomes" id="UP000724584"/>
    </source>
</evidence>
<name>A0ACB7PMR6_9PEZI</name>
<organism evidence="1 2">
    <name type="scientific">Chaetomium tenue</name>
    <dbReference type="NCBI Taxonomy" id="1854479"/>
    <lineage>
        <taxon>Eukaryota</taxon>
        <taxon>Fungi</taxon>
        <taxon>Dikarya</taxon>
        <taxon>Ascomycota</taxon>
        <taxon>Pezizomycotina</taxon>
        <taxon>Sordariomycetes</taxon>
        <taxon>Sordariomycetidae</taxon>
        <taxon>Sordariales</taxon>
        <taxon>Chaetomiaceae</taxon>
        <taxon>Chaetomium</taxon>
    </lineage>
</organism>
<protein>
    <submittedName>
        <fullName evidence="1">Uncharacterized protein</fullName>
    </submittedName>
</protein>
<comment type="caution">
    <text evidence="1">The sequence shown here is derived from an EMBL/GenBank/DDBJ whole genome shotgun (WGS) entry which is preliminary data.</text>
</comment>